<evidence type="ECO:0000256" key="3">
    <source>
        <dbReference type="ARBA" id="ARBA00022553"/>
    </source>
</evidence>
<evidence type="ECO:0000256" key="1">
    <source>
        <dbReference type="ARBA" id="ARBA00000085"/>
    </source>
</evidence>
<evidence type="ECO:0000256" key="6">
    <source>
        <dbReference type="ARBA" id="ARBA00022777"/>
    </source>
</evidence>
<accession>A0A8J3Z903</accession>
<keyword evidence="3" id="KW-0597">Phosphoprotein</keyword>
<keyword evidence="12" id="KW-1185">Reference proteome</keyword>
<protein>
    <recommendedName>
        <fullName evidence="2">histidine kinase</fullName>
        <ecNumber evidence="2">2.7.13.3</ecNumber>
    </recommendedName>
</protein>
<dbReference type="GO" id="GO:0000155">
    <property type="term" value="F:phosphorelay sensor kinase activity"/>
    <property type="evidence" value="ECO:0007669"/>
    <property type="project" value="InterPro"/>
</dbReference>
<keyword evidence="6 11" id="KW-0418">Kinase</keyword>
<evidence type="ECO:0000313" key="11">
    <source>
        <dbReference type="EMBL" id="GIJ57083.1"/>
    </source>
</evidence>
<dbReference type="InterPro" id="IPR011712">
    <property type="entry name" value="Sig_transdc_His_kin_sub3_dim/P"/>
</dbReference>
<keyword evidence="9" id="KW-1133">Transmembrane helix</keyword>
<evidence type="ECO:0000256" key="8">
    <source>
        <dbReference type="ARBA" id="ARBA00023012"/>
    </source>
</evidence>
<name>A0A8J3Z903_9ACTN</name>
<keyword evidence="8" id="KW-0902">Two-component regulatory system</keyword>
<dbReference type="CDD" id="cd16917">
    <property type="entry name" value="HATPase_UhpB-NarQ-NarX-like"/>
    <property type="match status" value="1"/>
</dbReference>
<dbReference type="SMART" id="SM00387">
    <property type="entry name" value="HATPase_c"/>
    <property type="match status" value="1"/>
</dbReference>
<dbReference type="Gene3D" id="1.20.5.1930">
    <property type="match status" value="1"/>
</dbReference>
<dbReference type="Pfam" id="PF07730">
    <property type="entry name" value="HisKA_3"/>
    <property type="match status" value="1"/>
</dbReference>
<dbReference type="RefSeq" id="WP_203996153.1">
    <property type="nucleotide sequence ID" value="NZ_BOPG01000028.1"/>
</dbReference>
<feature type="transmembrane region" description="Helical" evidence="9">
    <location>
        <begin position="31"/>
        <end position="57"/>
    </location>
</feature>
<keyword evidence="7" id="KW-0067">ATP-binding</keyword>
<dbReference type="Pfam" id="PF13796">
    <property type="entry name" value="Sensor"/>
    <property type="match status" value="1"/>
</dbReference>
<keyword evidence="9" id="KW-0472">Membrane</keyword>
<comment type="caution">
    <text evidence="11">The sequence shown here is derived from an EMBL/GenBank/DDBJ whole genome shotgun (WGS) entry which is preliminary data.</text>
</comment>
<dbReference type="GO" id="GO:0046983">
    <property type="term" value="F:protein dimerization activity"/>
    <property type="evidence" value="ECO:0007669"/>
    <property type="project" value="InterPro"/>
</dbReference>
<feature type="domain" description="Histidine kinase/HSP90-like ATPase" evidence="10">
    <location>
        <begin position="327"/>
        <end position="417"/>
    </location>
</feature>
<reference evidence="11" key="1">
    <citation type="submission" date="2021-01" db="EMBL/GenBank/DDBJ databases">
        <title>Whole genome shotgun sequence of Virgisporangium aurantiacum NBRC 16421.</title>
        <authorList>
            <person name="Komaki H."/>
            <person name="Tamura T."/>
        </authorList>
    </citation>
    <scope>NUCLEOTIDE SEQUENCE</scope>
    <source>
        <strain evidence="11">NBRC 16421</strain>
    </source>
</reference>
<keyword evidence="9" id="KW-0812">Transmembrane</keyword>
<sequence>MTASDGVVTEPVPRRVRRATAYLLRGGVTGVAAAGTVLALVAAGVLCLALVGVPLLVDVLRGVRALAAAERRRAGRLLGGVVPQRYAEASGSSFARLRTLVGDPATWRDLRWLVLHAVAGPPLAVCWLAVLLCAITGPLVMLLWWVPDGPPIVFFVPVDSWARALAVPLPVAAGSAALLIVAGPVVATAQATAYRALLAPSARDRLAARVELLSTTRAAALDAHAAELRRIERDLHDGMQARLVAVAIQLGLAQRQRDTDPDTANELVERAHAGVEHALTALREVVRSIYPPILADRGLAEAVRALADESPVPVRTSIGALVRPPAAVESAAYFVAAEALTNVVKHSGATEVTLTLDQGGDRLVLEVTDNGRGGADPAAGTGLGGMADRAAALDGRMTLRSPSGGPTTLRVELPCAS</sequence>
<dbReference type="EC" id="2.7.13.3" evidence="2"/>
<evidence type="ECO:0000256" key="9">
    <source>
        <dbReference type="SAM" id="Phobius"/>
    </source>
</evidence>
<evidence type="ECO:0000256" key="2">
    <source>
        <dbReference type="ARBA" id="ARBA00012438"/>
    </source>
</evidence>
<dbReference type="Proteomes" id="UP000612585">
    <property type="component" value="Unassembled WGS sequence"/>
</dbReference>
<keyword evidence="4" id="KW-0808">Transferase</keyword>
<dbReference type="InterPro" id="IPR036890">
    <property type="entry name" value="HATPase_C_sf"/>
</dbReference>
<proteinExistence type="predicted"/>
<gene>
    <name evidence="11" type="ORF">Vau01_045990</name>
</gene>
<dbReference type="PANTHER" id="PTHR24421:SF10">
    <property type="entry name" value="NITRATE_NITRITE SENSOR PROTEIN NARQ"/>
    <property type="match status" value="1"/>
</dbReference>
<evidence type="ECO:0000259" key="10">
    <source>
        <dbReference type="SMART" id="SM00387"/>
    </source>
</evidence>
<evidence type="ECO:0000256" key="7">
    <source>
        <dbReference type="ARBA" id="ARBA00022840"/>
    </source>
</evidence>
<dbReference type="InterPro" id="IPR003594">
    <property type="entry name" value="HATPase_dom"/>
</dbReference>
<evidence type="ECO:0000313" key="12">
    <source>
        <dbReference type="Proteomes" id="UP000612585"/>
    </source>
</evidence>
<keyword evidence="5" id="KW-0547">Nucleotide-binding</keyword>
<feature type="transmembrane region" description="Helical" evidence="9">
    <location>
        <begin position="165"/>
        <end position="187"/>
    </location>
</feature>
<dbReference type="AlphaFoldDB" id="A0A8J3Z903"/>
<dbReference type="InterPro" id="IPR025828">
    <property type="entry name" value="Put_sensor_dom"/>
</dbReference>
<dbReference type="Gene3D" id="3.30.565.10">
    <property type="entry name" value="Histidine kinase-like ATPase, C-terminal domain"/>
    <property type="match status" value="1"/>
</dbReference>
<dbReference type="Pfam" id="PF02518">
    <property type="entry name" value="HATPase_c"/>
    <property type="match status" value="1"/>
</dbReference>
<comment type="catalytic activity">
    <reaction evidence="1">
        <text>ATP + protein L-histidine = ADP + protein N-phospho-L-histidine.</text>
        <dbReference type="EC" id="2.7.13.3"/>
    </reaction>
</comment>
<dbReference type="InterPro" id="IPR050482">
    <property type="entry name" value="Sensor_HK_TwoCompSys"/>
</dbReference>
<feature type="transmembrane region" description="Helical" evidence="9">
    <location>
        <begin position="123"/>
        <end position="145"/>
    </location>
</feature>
<evidence type="ECO:0000256" key="4">
    <source>
        <dbReference type="ARBA" id="ARBA00022679"/>
    </source>
</evidence>
<dbReference type="GO" id="GO:0016020">
    <property type="term" value="C:membrane"/>
    <property type="evidence" value="ECO:0007669"/>
    <property type="project" value="InterPro"/>
</dbReference>
<organism evidence="11 12">
    <name type="scientific">Virgisporangium aurantiacum</name>
    <dbReference type="NCBI Taxonomy" id="175570"/>
    <lineage>
        <taxon>Bacteria</taxon>
        <taxon>Bacillati</taxon>
        <taxon>Actinomycetota</taxon>
        <taxon>Actinomycetes</taxon>
        <taxon>Micromonosporales</taxon>
        <taxon>Micromonosporaceae</taxon>
        <taxon>Virgisporangium</taxon>
    </lineage>
</organism>
<dbReference type="EMBL" id="BOPG01000028">
    <property type="protein sequence ID" value="GIJ57083.1"/>
    <property type="molecule type" value="Genomic_DNA"/>
</dbReference>
<dbReference type="SUPFAM" id="SSF55874">
    <property type="entry name" value="ATPase domain of HSP90 chaperone/DNA topoisomerase II/histidine kinase"/>
    <property type="match status" value="1"/>
</dbReference>
<dbReference type="PANTHER" id="PTHR24421">
    <property type="entry name" value="NITRATE/NITRITE SENSOR PROTEIN NARX-RELATED"/>
    <property type="match status" value="1"/>
</dbReference>
<evidence type="ECO:0000256" key="5">
    <source>
        <dbReference type="ARBA" id="ARBA00022741"/>
    </source>
</evidence>
<dbReference type="GO" id="GO:0005524">
    <property type="term" value="F:ATP binding"/>
    <property type="evidence" value="ECO:0007669"/>
    <property type="project" value="UniProtKB-KW"/>
</dbReference>